<organism evidence="1 2">
    <name type="scientific">Nocardia mangyaensis</name>
    <dbReference type="NCBI Taxonomy" id="2213200"/>
    <lineage>
        <taxon>Bacteria</taxon>
        <taxon>Bacillati</taxon>
        <taxon>Actinomycetota</taxon>
        <taxon>Actinomycetes</taxon>
        <taxon>Mycobacteriales</taxon>
        <taxon>Nocardiaceae</taxon>
        <taxon>Nocardia</taxon>
    </lineage>
</organism>
<accession>A0A1J0W3N6</accession>
<keyword evidence="2" id="KW-1185">Reference proteome</keyword>
<protein>
    <submittedName>
        <fullName evidence="1">Uncharacterized protein</fullName>
    </submittedName>
</protein>
<reference evidence="1" key="1">
    <citation type="submission" date="2016-11" db="EMBL/GenBank/DDBJ databases">
        <authorList>
            <person name="Jaros S."/>
            <person name="Januszkiewicz K."/>
            <person name="Wedrychowicz H."/>
        </authorList>
    </citation>
    <scope>NUCLEOTIDE SEQUENCE [LARGE SCALE GENOMIC DNA]</scope>
    <source>
        <strain evidence="1">Y48</strain>
    </source>
</reference>
<dbReference type="OrthoDB" id="4562620at2"/>
<evidence type="ECO:0000313" key="2">
    <source>
        <dbReference type="Proteomes" id="UP000183810"/>
    </source>
</evidence>
<dbReference type="AlphaFoldDB" id="A0A1J0W3N6"/>
<dbReference type="KEGG" id="nsl:BOX37_32055"/>
<dbReference type="Proteomes" id="UP000183810">
    <property type="component" value="Chromosome"/>
</dbReference>
<gene>
    <name evidence="1" type="ORF">BOX37_32055</name>
</gene>
<dbReference type="RefSeq" id="WP_071932081.1">
    <property type="nucleotide sequence ID" value="NZ_CP018082.1"/>
</dbReference>
<dbReference type="EMBL" id="CP018082">
    <property type="protein sequence ID" value="APE38923.1"/>
    <property type="molecule type" value="Genomic_DNA"/>
</dbReference>
<evidence type="ECO:0000313" key="1">
    <source>
        <dbReference type="EMBL" id="APE38923.1"/>
    </source>
</evidence>
<proteinExistence type="predicted"/>
<sequence>MVAEPEFDGHDPMVTSTAEIVAGWPLPQGAYLADTIRRGLLASIGTGYDDPQVVADLAVGPLVIALARMEVDLADARRRIEELERALGLRNGHER</sequence>
<name>A0A1J0W3N6_9NOCA</name>